<comment type="similarity">
    <text evidence="1">Belongs to the UDP-glycosyltransferase family.</text>
</comment>
<reference evidence="4 5" key="1">
    <citation type="submission" date="2021-06" db="EMBL/GenBank/DDBJ databases">
        <authorList>
            <person name="Palmer J.M."/>
        </authorList>
    </citation>
    <scope>NUCLEOTIDE SEQUENCE [LARGE SCALE GENOMIC DNA]</scope>
    <source>
        <strain evidence="4 5">GA_2019</strain>
        <tissue evidence="4">Muscle</tissue>
    </source>
</reference>
<proteinExistence type="inferred from homology"/>
<evidence type="ECO:0000256" key="2">
    <source>
        <dbReference type="ARBA" id="ARBA00022676"/>
    </source>
</evidence>
<gene>
    <name evidence="4" type="primary">UGT2A1_2</name>
    <name evidence="4" type="ORF">GOODEAATRI_031792</name>
</gene>
<name>A0ABV0PIV6_9TELE</name>
<dbReference type="Proteomes" id="UP001476798">
    <property type="component" value="Unassembled WGS sequence"/>
</dbReference>
<organism evidence="4 5">
    <name type="scientific">Goodea atripinnis</name>
    <dbReference type="NCBI Taxonomy" id="208336"/>
    <lineage>
        <taxon>Eukaryota</taxon>
        <taxon>Metazoa</taxon>
        <taxon>Chordata</taxon>
        <taxon>Craniata</taxon>
        <taxon>Vertebrata</taxon>
        <taxon>Euteleostomi</taxon>
        <taxon>Actinopterygii</taxon>
        <taxon>Neopterygii</taxon>
        <taxon>Teleostei</taxon>
        <taxon>Neoteleostei</taxon>
        <taxon>Acanthomorphata</taxon>
        <taxon>Ovalentaria</taxon>
        <taxon>Atherinomorphae</taxon>
        <taxon>Cyprinodontiformes</taxon>
        <taxon>Goodeidae</taxon>
        <taxon>Goodea</taxon>
    </lineage>
</organism>
<sequence length="97" mass="10636">VLWRYSGEKPKSMGSNTRIYDWIPQNDLLAFITHGGTNGIYEAIYHGVPIVGIPMFGDQPDNMVHMEAKGAAVTVELNTMTPESLIDAVDTVINDVS</sequence>
<evidence type="ECO:0000313" key="4">
    <source>
        <dbReference type="EMBL" id="MEQ2183353.1"/>
    </source>
</evidence>
<dbReference type="SUPFAM" id="SSF53756">
    <property type="entry name" value="UDP-Glycosyltransferase/glycogen phosphorylase"/>
    <property type="match status" value="1"/>
</dbReference>
<dbReference type="EMBL" id="JAHRIO010075560">
    <property type="protein sequence ID" value="MEQ2183353.1"/>
    <property type="molecule type" value="Genomic_DNA"/>
</dbReference>
<keyword evidence="5" id="KW-1185">Reference proteome</keyword>
<dbReference type="CDD" id="cd03784">
    <property type="entry name" value="GT1_Gtf-like"/>
    <property type="match status" value="1"/>
</dbReference>
<comment type="caution">
    <text evidence="4">The sequence shown here is derived from an EMBL/GenBank/DDBJ whole genome shotgun (WGS) entry which is preliminary data.</text>
</comment>
<feature type="non-terminal residue" evidence="4">
    <location>
        <position position="1"/>
    </location>
</feature>
<evidence type="ECO:0000256" key="3">
    <source>
        <dbReference type="ARBA" id="ARBA00022679"/>
    </source>
</evidence>
<dbReference type="PANTHER" id="PTHR48043">
    <property type="entry name" value="EG:EG0003.4 PROTEIN-RELATED"/>
    <property type="match status" value="1"/>
</dbReference>
<evidence type="ECO:0000256" key="1">
    <source>
        <dbReference type="ARBA" id="ARBA00009995"/>
    </source>
</evidence>
<dbReference type="Pfam" id="PF00201">
    <property type="entry name" value="UDPGT"/>
    <property type="match status" value="1"/>
</dbReference>
<dbReference type="PANTHER" id="PTHR48043:SF140">
    <property type="entry name" value="UDP-GLUCURONOSYLTRANSFERASE 2A1"/>
    <property type="match status" value="1"/>
</dbReference>
<keyword evidence="2" id="KW-0328">Glycosyltransferase</keyword>
<dbReference type="InterPro" id="IPR002213">
    <property type="entry name" value="UDP_glucos_trans"/>
</dbReference>
<accession>A0ABV0PIV6</accession>
<protein>
    <submittedName>
        <fullName evidence="4">UDP-glucuronosyltransferase 2A1</fullName>
    </submittedName>
</protein>
<evidence type="ECO:0000313" key="5">
    <source>
        <dbReference type="Proteomes" id="UP001476798"/>
    </source>
</evidence>
<dbReference type="InterPro" id="IPR050271">
    <property type="entry name" value="UDP-glycosyltransferase"/>
</dbReference>
<dbReference type="Gene3D" id="3.40.50.2000">
    <property type="entry name" value="Glycogen Phosphorylase B"/>
    <property type="match status" value="1"/>
</dbReference>
<keyword evidence="3" id="KW-0808">Transferase</keyword>